<feature type="region of interest" description="Disordered" evidence="1">
    <location>
        <begin position="86"/>
        <end position="113"/>
    </location>
</feature>
<evidence type="ECO:0000313" key="2">
    <source>
        <dbReference type="EMBL" id="KAJ7691547.1"/>
    </source>
</evidence>
<dbReference type="Proteomes" id="UP001221757">
    <property type="component" value="Unassembled WGS sequence"/>
</dbReference>
<evidence type="ECO:0000313" key="3">
    <source>
        <dbReference type="Proteomes" id="UP001221757"/>
    </source>
</evidence>
<protein>
    <submittedName>
        <fullName evidence="2">Uncharacterized protein</fullName>
    </submittedName>
</protein>
<accession>A0AAD7DKB2</accession>
<dbReference type="AlphaFoldDB" id="A0AAD7DKB2"/>
<proteinExistence type="predicted"/>
<sequence>MAHQPFFLAFEGFLSGNWIYPTDGPTSRVVQHLEHGAGATRRIHAVRIQGYKSNMTAFIYQGDNTEEISPDKKVVEEEKGRFNLRGRADMGGVRTSRKGSQFSEGIGNHVNGKGKQQVDWADLNYMWGGGGVNRPPILLSQSESPPH</sequence>
<comment type="caution">
    <text evidence="2">The sequence shown here is derived from an EMBL/GenBank/DDBJ whole genome shotgun (WGS) entry which is preliminary data.</text>
</comment>
<reference evidence="2" key="1">
    <citation type="submission" date="2023-03" db="EMBL/GenBank/DDBJ databases">
        <title>Massive genome expansion in bonnet fungi (Mycena s.s.) driven by repeated elements and novel gene families across ecological guilds.</title>
        <authorList>
            <consortium name="Lawrence Berkeley National Laboratory"/>
            <person name="Harder C.B."/>
            <person name="Miyauchi S."/>
            <person name="Viragh M."/>
            <person name="Kuo A."/>
            <person name="Thoen E."/>
            <person name="Andreopoulos B."/>
            <person name="Lu D."/>
            <person name="Skrede I."/>
            <person name="Drula E."/>
            <person name="Henrissat B."/>
            <person name="Morin E."/>
            <person name="Kohler A."/>
            <person name="Barry K."/>
            <person name="LaButti K."/>
            <person name="Morin E."/>
            <person name="Salamov A."/>
            <person name="Lipzen A."/>
            <person name="Mereny Z."/>
            <person name="Hegedus B."/>
            <person name="Baldrian P."/>
            <person name="Stursova M."/>
            <person name="Weitz H."/>
            <person name="Taylor A."/>
            <person name="Grigoriev I.V."/>
            <person name="Nagy L.G."/>
            <person name="Martin F."/>
            <person name="Kauserud H."/>
        </authorList>
    </citation>
    <scope>NUCLEOTIDE SEQUENCE</scope>
    <source>
        <strain evidence="2">CBHHK067</strain>
    </source>
</reference>
<keyword evidence="3" id="KW-1185">Reference proteome</keyword>
<organism evidence="2 3">
    <name type="scientific">Mycena rosella</name>
    <name type="common">Pink bonnet</name>
    <name type="synonym">Agaricus rosellus</name>
    <dbReference type="NCBI Taxonomy" id="1033263"/>
    <lineage>
        <taxon>Eukaryota</taxon>
        <taxon>Fungi</taxon>
        <taxon>Dikarya</taxon>
        <taxon>Basidiomycota</taxon>
        <taxon>Agaricomycotina</taxon>
        <taxon>Agaricomycetes</taxon>
        <taxon>Agaricomycetidae</taxon>
        <taxon>Agaricales</taxon>
        <taxon>Marasmiineae</taxon>
        <taxon>Mycenaceae</taxon>
        <taxon>Mycena</taxon>
    </lineage>
</organism>
<gene>
    <name evidence="2" type="ORF">B0H17DRAFT_1133631</name>
</gene>
<dbReference type="EMBL" id="JARKIE010000057">
    <property type="protein sequence ID" value="KAJ7691547.1"/>
    <property type="molecule type" value="Genomic_DNA"/>
</dbReference>
<evidence type="ECO:0000256" key="1">
    <source>
        <dbReference type="SAM" id="MobiDB-lite"/>
    </source>
</evidence>
<name>A0AAD7DKB2_MYCRO</name>